<reference evidence="5" key="1">
    <citation type="journal article" date="2019" name="Int. J. Syst. Evol. Microbiol.">
        <title>The Global Catalogue of Microorganisms (GCM) 10K type strain sequencing project: providing services to taxonomists for standard genome sequencing and annotation.</title>
        <authorList>
            <consortium name="The Broad Institute Genomics Platform"/>
            <consortium name="The Broad Institute Genome Sequencing Center for Infectious Disease"/>
            <person name="Wu L."/>
            <person name="Ma J."/>
        </authorList>
    </citation>
    <scope>NUCLEOTIDE SEQUENCE [LARGE SCALE GENOMIC DNA]</scope>
    <source>
        <strain evidence="5">CCUG 54781</strain>
    </source>
</reference>
<dbReference type="SMART" id="SM00028">
    <property type="entry name" value="TPR"/>
    <property type="match status" value="3"/>
</dbReference>
<protein>
    <submittedName>
        <fullName evidence="4">Transcriptional regulator</fullName>
    </submittedName>
</protein>
<sequence length="502" mass="59033">MKISHCYSIRYILILAFWSCFFHAQKTNPKLEIDRLIKSTEQLSIAGKSDKVFAFSKKIIQLSQHSQYEKGLSYGYFFMASYYYDHAKFKLSIDNAKEAQKYSDYLQTDKTHAANISSLLAGNYLLLELYSLSFRNYRKTLEILISKKQKTSTDLLTESAAYSNLSYIYENINKQDSMYYYLLKEKVILKNIDQNGAYIQKGCSCLGFGNYHLKQNKIDSAQYYYNRSLQFFDGKQHPCKIESLIGLGNLYASQKNYAKAQKFYDDALASFNQNNFPDILSELYKKIAELKVSQGIPSEAKYFQDLYLKTNNDLDERMKKERDFALNQVMKEEKIKHAEEVKNNQRMTLIIVSFLIIITSFIIYLLKKSKYKTQKTIEIAEKLIREKELQEQEAHKLKQQLNEAFDEVIQLAKDNNPSFYTRFQEVYPKFQSKMLQLNESLKPSELTFAAYIYLGFTTKEIADYTFKAVKTIENNRYNFRKKINLSPEKDLQIWLRNHIDSE</sequence>
<comment type="caution">
    <text evidence="4">The sequence shown here is derived from an EMBL/GenBank/DDBJ whole genome shotgun (WGS) entry which is preliminary data.</text>
</comment>
<dbReference type="PROSITE" id="PS50005">
    <property type="entry name" value="TPR"/>
    <property type="match status" value="1"/>
</dbReference>
<dbReference type="RefSeq" id="WP_378182640.1">
    <property type="nucleotide sequence ID" value="NZ_JBHTCR010000011.1"/>
</dbReference>
<evidence type="ECO:0000256" key="3">
    <source>
        <dbReference type="SAM" id="Phobius"/>
    </source>
</evidence>
<keyword evidence="2" id="KW-0175">Coiled coil</keyword>
<dbReference type="SUPFAM" id="SSF48452">
    <property type="entry name" value="TPR-like"/>
    <property type="match status" value="1"/>
</dbReference>
<evidence type="ECO:0000313" key="5">
    <source>
        <dbReference type="Proteomes" id="UP001596550"/>
    </source>
</evidence>
<evidence type="ECO:0000256" key="2">
    <source>
        <dbReference type="SAM" id="Coils"/>
    </source>
</evidence>
<evidence type="ECO:0000256" key="1">
    <source>
        <dbReference type="PROSITE-ProRule" id="PRU00339"/>
    </source>
</evidence>
<keyword evidence="5" id="KW-1185">Reference proteome</keyword>
<dbReference type="EMBL" id="JBHTCR010000011">
    <property type="protein sequence ID" value="MFC7348611.1"/>
    <property type="molecule type" value="Genomic_DNA"/>
</dbReference>
<dbReference type="Proteomes" id="UP001596550">
    <property type="component" value="Unassembled WGS sequence"/>
</dbReference>
<feature type="repeat" description="TPR" evidence="1">
    <location>
        <begin position="241"/>
        <end position="274"/>
    </location>
</feature>
<keyword evidence="3" id="KW-0812">Transmembrane</keyword>
<name>A0ABW2M4D5_9FLAO</name>
<dbReference type="Gene3D" id="1.10.10.10">
    <property type="entry name" value="Winged helix-like DNA-binding domain superfamily/Winged helix DNA-binding domain"/>
    <property type="match status" value="1"/>
</dbReference>
<keyword evidence="3" id="KW-0472">Membrane</keyword>
<dbReference type="Gene3D" id="1.25.40.10">
    <property type="entry name" value="Tetratricopeptide repeat domain"/>
    <property type="match status" value="2"/>
</dbReference>
<dbReference type="InterPro" id="IPR011990">
    <property type="entry name" value="TPR-like_helical_dom_sf"/>
</dbReference>
<accession>A0ABW2M4D5</accession>
<dbReference type="InterPro" id="IPR019734">
    <property type="entry name" value="TPR_rpt"/>
</dbReference>
<keyword evidence="1" id="KW-0802">TPR repeat</keyword>
<gene>
    <name evidence="4" type="ORF">ACFQO9_17985</name>
</gene>
<feature type="coiled-coil region" evidence="2">
    <location>
        <begin position="380"/>
        <end position="414"/>
    </location>
</feature>
<dbReference type="Pfam" id="PF13424">
    <property type="entry name" value="TPR_12"/>
    <property type="match status" value="1"/>
</dbReference>
<dbReference type="InterPro" id="IPR016032">
    <property type="entry name" value="Sig_transdc_resp-reg_C-effctor"/>
</dbReference>
<evidence type="ECO:0000313" key="4">
    <source>
        <dbReference type="EMBL" id="MFC7348611.1"/>
    </source>
</evidence>
<proteinExistence type="predicted"/>
<keyword evidence="3" id="KW-1133">Transmembrane helix</keyword>
<dbReference type="SUPFAM" id="SSF46894">
    <property type="entry name" value="C-terminal effector domain of the bipartite response regulators"/>
    <property type="match status" value="1"/>
</dbReference>
<feature type="transmembrane region" description="Helical" evidence="3">
    <location>
        <begin position="347"/>
        <end position="366"/>
    </location>
</feature>
<organism evidence="4 5">
    <name type="scientific">Chryseobacterium zhengzhouense</name>
    <dbReference type="NCBI Taxonomy" id="1636086"/>
    <lineage>
        <taxon>Bacteria</taxon>
        <taxon>Pseudomonadati</taxon>
        <taxon>Bacteroidota</taxon>
        <taxon>Flavobacteriia</taxon>
        <taxon>Flavobacteriales</taxon>
        <taxon>Weeksellaceae</taxon>
        <taxon>Chryseobacterium group</taxon>
        <taxon>Chryseobacterium</taxon>
    </lineage>
</organism>
<dbReference type="InterPro" id="IPR036388">
    <property type="entry name" value="WH-like_DNA-bd_sf"/>
</dbReference>